<dbReference type="GO" id="GO:0005506">
    <property type="term" value="F:iron ion binding"/>
    <property type="evidence" value="ECO:0007669"/>
    <property type="project" value="InterPro"/>
</dbReference>
<dbReference type="AlphaFoldDB" id="A0A1V9XI43"/>
<dbReference type="InterPro" id="IPR036396">
    <property type="entry name" value="Cyt_P450_sf"/>
</dbReference>
<name>A0A1V9XI43_9ACAR</name>
<keyword evidence="10 13" id="KW-0408">Iron</keyword>
<dbReference type="PANTHER" id="PTHR24292:SF102">
    <property type="entry name" value="CYTOCHROME P450 FAMILY-RELATED"/>
    <property type="match status" value="1"/>
</dbReference>
<proteinExistence type="inferred from homology"/>
<accession>A0A1V9XI43</accession>
<dbReference type="SUPFAM" id="SSF48264">
    <property type="entry name" value="Cytochrome P450"/>
    <property type="match status" value="1"/>
</dbReference>
<keyword evidence="6 13" id="KW-0479">Metal-binding</keyword>
<dbReference type="InterPro" id="IPR050476">
    <property type="entry name" value="Insect_CytP450_Detox"/>
</dbReference>
<sequence length="513" mass="58467">MLTSTLVVIVVVFILELLRRRWELFRYFEKRGIPGPKPHFLWGHYHLLQANHTFWLDKWTKEYGDTFGVFWGNKPMLVSIDLDLQQKVLVKEFSNFVNRARLLALEEAHPLFRTMLTMEKDSRWKNLRSVISPSFSSARMKAMTPLIVKGLQDFERNLYKQESKYFDVYPLLKRLTMDNIGRAAFGIDANTQADPNNTSPLVVAALEFIDVIMSEVTDLLTNSFSFTGLNNFLEFLFRYDLITHASTKLCREATKIVKARRHGPKRSDLMQSFLDNNVMSVDVQALEASGQDDDSSFHAYKGKSKSLSNEQVVTNVCLIFAAGYETTSTGIASLLSCLGANPEIQARLRDEIINALGKEGTQMTDIDTLYTKVMGMKYLDQCVQEALRLFPPVTGFTTRTPTEPSEYKGITLEKGLGLLFPTRTVHHDARYWPKPLTYDPDRFAQKPVHPLAYQPFGGGPRNCVGMKMAVMSIKLTLCHILPKMKIVTNEKCTWTCKNVVCQPEKVMIRVESI</sequence>
<keyword evidence="12" id="KW-0472">Membrane</keyword>
<evidence type="ECO:0000256" key="11">
    <source>
        <dbReference type="ARBA" id="ARBA00023033"/>
    </source>
</evidence>
<evidence type="ECO:0000313" key="15">
    <source>
        <dbReference type="EMBL" id="OQR73197.1"/>
    </source>
</evidence>
<evidence type="ECO:0000256" key="9">
    <source>
        <dbReference type="ARBA" id="ARBA00023002"/>
    </source>
</evidence>
<dbReference type="InParanoid" id="A0A1V9XI43"/>
<dbReference type="Proteomes" id="UP000192247">
    <property type="component" value="Unassembled WGS sequence"/>
</dbReference>
<comment type="subcellular location">
    <subcellularLocation>
        <location evidence="3">Endoplasmic reticulum membrane</location>
        <topology evidence="3">Peripheral membrane protein</topology>
    </subcellularLocation>
    <subcellularLocation>
        <location evidence="2">Microsome membrane</location>
        <topology evidence="2">Peripheral membrane protein</topology>
    </subcellularLocation>
</comment>
<dbReference type="Gene3D" id="1.10.630.10">
    <property type="entry name" value="Cytochrome P450"/>
    <property type="match status" value="1"/>
</dbReference>
<keyword evidence="7" id="KW-0256">Endoplasmic reticulum</keyword>
<dbReference type="OrthoDB" id="6507799at2759"/>
<evidence type="ECO:0000256" key="5">
    <source>
        <dbReference type="ARBA" id="ARBA00022617"/>
    </source>
</evidence>
<dbReference type="GO" id="GO:0016705">
    <property type="term" value="F:oxidoreductase activity, acting on paired donors, with incorporation or reduction of molecular oxygen"/>
    <property type="evidence" value="ECO:0007669"/>
    <property type="project" value="InterPro"/>
</dbReference>
<evidence type="ECO:0000256" key="13">
    <source>
        <dbReference type="PIRSR" id="PIRSR602401-1"/>
    </source>
</evidence>
<comment type="cofactor">
    <cofactor evidence="1 13">
        <name>heme</name>
        <dbReference type="ChEBI" id="CHEBI:30413"/>
    </cofactor>
</comment>
<evidence type="ECO:0000256" key="12">
    <source>
        <dbReference type="ARBA" id="ARBA00023136"/>
    </source>
</evidence>
<keyword evidence="9 14" id="KW-0560">Oxidoreductase</keyword>
<dbReference type="PRINTS" id="PR00385">
    <property type="entry name" value="P450"/>
</dbReference>
<comment type="similarity">
    <text evidence="4 14">Belongs to the cytochrome P450 family.</text>
</comment>
<dbReference type="PROSITE" id="PS00086">
    <property type="entry name" value="CYTOCHROME_P450"/>
    <property type="match status" value="1"/>
</dbReference>
<feature type="binding site" description="axial binding residue" evidence="13">
    <location>
        <position position="463"/>
    </location>
    <ligand>
        <name>heme</name>
        <dbReference type="ChEBI" id="CHEBI:30413"/>
    </ligand>
    <ligandPart>
        <name>Fe</name>
        <dbReference type="ChEBI" id="CHEBI:18248"/>
    </ligandPart>
</feature>
<keyword evidence="16" id="KW-1185">Reference proteome</keyword>
<dbReference type="InterPro" id="IPR001128">
    <property type="entry name" value="Cyt_P450"/>
</dbReference>
<reference evidence="15 16" key="1">
    <citation type="journal article" date="2017" name="Gigascience">
        <title>Draft genome of the honey bee ectoparasitic mite, Tropilaelaps mercedesae, is shaped by the parasitic life history.</title>
        <authorList>
            <person name="Dong X."/>
            <person name="Armstrong S.D."/>
            <person name="Xia D."/>
            <person name="Makepeace B.L."/>
            <person name="Darby A.C."/>
            <person name="Kadowaki T."/>
        </authorList>
    </citation>
    <scope>NUCLEOTIDE SEQUENCE [LARGE SCALE GENOMIC DNA]</scope>
    <source>
        <strain evidence="15">Wuxi-XJTLU</strain>
    </source>
</reference>
<dbReference type="Pfam" id="PF00067">
    <property type="entry name" value="p450"/>
    <property type="match status" value="1"/>
</dbReference>
<comment type="caution">
    <text evidence="15">The sequence shown here is derived from an EMBL/GenBank/DDBJ whole genome shotgun (WGS) entry which is preliminary data.</text>
</comment>
<evidence type="ECO:0000256" key="8">
    <source>
        <dbReference type="ARBA" id="ARBA00022848"/>
    </source>
</evidence>
<dbReference type="InterPro" id="IPR002401">
    <property type="entry name" value="Cyt_P450_E_grp-I"/>
</dbReference>
<evidence type="ECO:0000313" key="16">
    <source>
        <dbReference type="Proteomes" id="UP000192247"/>
    </source>
</evidence>
<evidence type="ECO:0000256" key="3">
    <source>
        <dbReference type="ARBA" id="ARBA00004406"/>
    </source>
</evidence>
<dbReference type="PANTHER" id="PTHR24292">
    <property type="entry name" value="CYTOCHROME P450"/>
    <property type="match status" value="1"/>
</dbReference>
<dbReference type="GO" id="GO:0005789">
    <property type="term" value="C:endoplasmic reticulum membrane"/>
    <property type="evidence" value="ECO:0007669"/>
    <property type="project" value="UniProtKB-SubCell"/>
</dbReference>
<dbReference type="STRING" id="418985.A0A1V9XI43"/>
<gene>
    <name evidence="15" type="ORF">BIW11_09891</name>
</gene>
<evidence type="ECO:0000256" key="1">
    <source>
        <dbReference type="ARBA" id="ARBA00001971"/>
    </source>
</evidence>
<dbReference type="GO" id="GO:0004497">
    <property type="term" value="F:monooxygenase activity"/>
    <property type="evidence" value="ECO:0007669"/>
    <property type="project" value="UniProtKB-KW"/>
</dbReference>
<dbReference type="PRINTS" id="PR00463">
    <property type="entry name" value="EP450I"/>
</dbReference>
<dbReference type="EMBL" id="MNPL01010336">
    <property type="protein sequence ID" value="OQR73197.1"/>
    <property type="molecule type" value="Genomic_DNA"/>
</dbReference>
<dbReference type="InterPro" id="IPR017972">
    <property type="entry name" value="Cyt_P450_CS"/>
</dbReference>
<protein>
    <submittedName>
        <fullName evidence="15">Cytochrome P450 3A16-like</fullName>
    </submittedName>
</protein>
<evidence type="ECO:0000256" key="10">
    <source>
        <dbReference type="ARBA" id="ARBA00023004"/>
    </source>
</evidence>
<evidence type="ECO:0000256" key="14">
    <source>
        <dbReference type="RuleBase" id="RU000461"/>
    </source>
</evidence>
<keyword evidence="5 13" id="KW-0349">Heme</keyword>
<evidence type="ECO:0000256" key="6">
    <source>
        <dbReference type="ARBA" id="ARBA00022723"/>
    </source>
</evidence>
<evidence type="ECO:0000256" key="7">
    <source>
        <dbReference type="ARBA" id="ARBA00022824"/>
    </source>
</evidence>
<dbReference type="FunFam" id="1.10.630.10:FF:000182">
    <property type="entry name" value="Cytochrome P450 3A4"/>
    <property type="match status" value="1"/>
</dbReference>
<evidence type="ECO:0000256" key="2">
    <source>
        <dbReference type="ARBA" id="ARBA00004174"/>
    </source>
</evidence>
<evidence type="ECO:0000256" key="4">
    <source>
        <dbReference type="ARBA" id="ARBA00010617"/>
    </source>
</evidence>
<keyword evidence="11 14" id="KW-0503">Monooxygenase</keyword>
<organism evidence="15 16">
    <name type="scientific">Tropilaelaps mercedesae</name>
    <dbReference type="NCBI Taxonomy" id="418985"/>
    <lineage>
        <taxon>Eukaryota</taxon>
        <taxon>Metazoa</taxon>
        <taxon>Ecdysozoa</taxon>
        <taxon>Arthropoda</taxon>
        <taxon>Chelicerata</taxon>
        <taxon>Arachnida</taxon>
        <taxon>Acari</taxon>
        <taxon>Parasitiformes</taxon>
        <taxon>Mesostigmata</taxon>
        <taxon>Gamasina</taxon>
        <taxon>Dermanyssoidea</taxon>
        <taxon>Laelapidae</taxon>
        <taxon>Tropilaelaps</taxon>
    </lineage>
</organism>
<keyword evidence="8" id="KW-0492">Microsome</keyword>
<dbReference type="GO" id="GO:0020037">
    <property type="term" value="F:heme binding"/>
    <property type="evidence" value="ECO:0007669"/>
    <property type="project" value="InterPro"/>
</dbReference>